<dbReference type="NCBIfam" id="NF004884">
    <property type="entry name" value="PRK06245.1"/>
    <property type="match status" value="1"/>
</dbReference>
<keyword evidence="19" id="KW-0548">Nucleotidyltransferase</keyword>
<dbReference type="SUPFAM" id="SSF102114">
    <property type="entry name" value="Radical SAM enzymes"/>
    <property type="match status" value="2"/>
</dbReference>
<dbReference type="PROSITE" id="PS51918">
    <property type="entry name" value="RADICAL_SAM"/>
    <property type="match status" value="2"/>
</dbReference>
<dbReference type="HAMAP" id="MF_01611">
    <property type="entry name" value="FO_synth_sub1"/>
    <property type="match status" value="1"/>
</dbReference>
<name>A0A3C1KIH4_9GAMM</name>
<dbReference type="AlphaFoldDB" id="A0A3C1KIH4"/>
<dbReference type="STRING" id="1121937.GCA_000423125_00341"/>
<dbReference type="PANTHER" id="PTHR43076:SF1">
    <property type="entry name" value="LIPOYL SYNTHASE 2"/>
    <property type="match status" value="1"/>
</dbReference>
<evidence type="ECO:0000256" key="14">
    <source>
        <dbReference type="ARBA" id="ARBA00023014"/>
    </source>
</evidence>
<comment type="cofactor">
    <cofactor evidence="1">
        <name>[4Fe-4S] cluster</name>
        <dbReference type="ChEBI" id="CHEBI:49883"/>
    </cofactor>
</comment>
<dbReference type="SFLD" id="SFLDG01389">
    <property type="entry name" value="menaquinone_synthsis_involved"/>
    <property type="match status" value="1"/>
</dbReference>
<evidence type="ECO:0000256" key="12">
    <source>
        <dbReference type="ARBA" id="ARBA00022723"/>
    </source>
</evidence>
<feature type="domain" description="Radical SAM core" evidence="18">
    <location>
        <begin position="293"/>
        <end position="538"/>
    </location>
</feature>
<dbReference type="InterPro" id="IPR034405">
    <property type="entry name" value="F420"/>
</dbReference>
<evidence type="ECO:0000256" key="4">
    <source>
        <dbReference type="ARBA" id="ARBA00010051"/>
    </source>
</evidence>
<dbReference type="SUPFAM" id="SSF53448">
    <property type="entry name" value="Nucleotide-diphospho-sugar transferases"/>
    <property type="match status" value="1"/>
</dbReference>
<evidence type="ECO:0000256" key="6">
    <source>
        <dbReference type="ARBA" id="ARBA00012126"/>
    </source>
</evidence>
<dbReference type="Pfam" id="PF04055">
    <property type="entry name" value="Radical_SAM"/>
    <property type="match status" value="2"/>
</dbReference>
<dbReference type="Proteomes" id="UP000259273">
    <property type="component" value="Unassembled WGS sequence"/>
</dbReference>
<dbReference type="SFLD" id="SFLDG01064">
    <property type="entry name" value="F420__menaquinone_cofactor_bio"/>
    <property type="match status" value="2"/>
</dbReference>
<dbReference type="InterPro" id="IPR019940">
    <property type="entry name" value="CofH_family"/>
</dbReference>
<feature type="non-terminal residue" evidence="19">
    <location>
        <position position="946"/>
    </location>
</feature>
<evidence type="ECO:0000256" key="3">
    <source>
        <dbReference type="ARBA" id="ARBA00004712"/>
    </source>
</evidence>
<organism evidence="19 20">
    <name type="scientific">Haliea salexigens</name>
    <dbReference type="NCBI Taxonomy" id="287487"/>
    <lineage>
        <taxon>Bacteria</taxon>
        <taxon>Pseudomonadati</taxon>
        <taxon>Pseudomonadota</taxon>
        <taxon>Gammaproteobacteria</taxon>
        <taxon>Cellvibrionales</taxon>
        <taxon>Halieaceae</taxon>
        <taxon>Haliea</taxon>
    </lineage>
</organism>
<feature type="domain" description="Radical SAM core" evidence="18">
    <location>
        <begin position="709"/>
        <end position="946"/>
    </location>
</feature>
<protein>
    <recommendedName>
        <fullName evidence="8">FO synthase</fullName>
        <ecNumber evidence="7">2.5.1.147</ecNumber>
        <ecNumber evidence="6">4.3.1.32</ecNumber>
    </recommendedName>
</protein>
<evidence type="ECO:0000313" key="19">
    <source>
        <dbReference type="EMBL" id="HAN26472.1"/>
    </source>
</evidence>
<evidence type="ECO:0000256" key="16">
    <source>
        <dbReference type="ARBA" id="ARBA00048468"/>
    </source>
</evidence>
<evidence type="ECO:0000256" key="11">
    <source>
        <dbReference type="ARBA" id="ARBA00022691"/>
    </source>
</evidence>
<proteinExistence type="inferred from homology"/>
<evidence type="ECO:0000256" key="2">
    <source>
        <dbReference type="ARBA" id="ARBA00003692"/>
    </source>
</evidence>
<dbReference type="InterPro" id="IPR029044">
    <property type="entry name" value="Nucleotide-diphossugar_trans"/>
</dbReference>
<evidence type="ECO:0000256" key="1">
    <source>
        <dbReference type="ARBA" id="ARBA00001966"/>
    </source>
</evidence>
<evidence type="ECO:0000256" key="8">
    <source>
        <dbReference type="ARBA" id="ARBA00022220"/>
    </source>
</evidence>
<dbReference type="NCBIfam" id="TIGR03550">
    <property type="entry name" value="F420_cofG"/>
    <property type="match status" value="1"/>
</dbReference>
<dbReference type="SMART" id="SM00729">
    <property type="entry name" value="Elp3"/>
    <property type="match status" value="2"/>
</dbReference>
<dbReference type="InterPro" id="IPR019939">
    <property type="entry name" value="CofG_family"/>
</dbReference>
<evidence type="ECO:0000256" key="7">
    <source>
        <dbReference type="ARBA" id="ARBA00012289"/>
    </source>
</evidence>
<comment type="pathway">
    <text evidence="3">Cofactor biosynthesis; coenzyme F0 biosynthesis.</text>
</comment>
<keyword evidence="15" id="KW-0456">Lyase</keyword>
<comment type="catalytic activity">
    <reaction evidence="16">
        <text>5-amino-6-(D-ribitylamino)uracil + L-tyrosine + S-adenosyl-L-methionine = 5-amino-5-(4-hydroxybenzyl)-6-(D-ribitylimino)-5,6-dihydrouracil + 2-iminoacetate + 5'-deoxyadenosine + L-methionine + H(+)</text>
        <dbReference type="Rhea" id="RHEA:55200"/>
        <dbReference type="ChEBI" id="CHEBI:15378"/>
        <dbReference type="ChEBI" id="CHEBI:15934"/>
        <dbReference type="ChEBI" id="CHEBI:17319"/>
        <dbReference type="ChEBI" id="CHEBI:57844"/>
        <dbReference type="ChEBI" id="CHEBI:58315"/>
        <dbReference type="ChEBI" id="CHEBI:59789"/>
        <dbReference type="ChEBI" id="CHEBI:77846"/>
        <dbReference type="ChEBI" id="CHEBI:85936"/>
        <dbReference type="EC" id="2.5.1.147"/>
    </reaction>
</comment>
<dbReference type="SFLD" id="SFLDG01388">
    <property type="entry name" value="7_8-didemethyl-8-hydroxy-5-dea"/>
    <property type="match status" value="1"/>
</dbReference>
<dbReference type="CDD" id="cd01335">
    <property type="entry name" value="Radical_SAM"/>
    <property type="match status" value="2"/>
</dbReference>
<dbReference type="Gene3D" id="3.90.550.10">
    <property type="entry name" value="Spore Coat Polysaccharide Biosynthesis Protein SpsA, Chain A"/>
    <property type="match status" value="1"/>
</dbReference>
<dbReference type="SFLD" id="SFLDF00294">
    <property type="entry name" value="7_8-didemethyl-8-hydroxy-5-dea"/>
    <property type="match status" value="1"/>
</dbReference>
<dbReference type="InterPro" id="IPR013785">
    <property type="entry name" value="Aldolase_TIM"/>
</dbReference>
<dbReference type="Gene3D" id="3.20.20.70">
    <property type="entry name" value="Aldolase class I"/>
    <property type="match status" value="2"/>
</dbReference>
<dbReference type="GO" id="GO:0141093">
    <property type="term" value="F:5-amino-6-(D-ribitylamino)uracil--L-tyrosine 4-hydroxyphenyl transferase activity"/>
    <property type="evidence" value="ECO:0007669"/>
    <property type="project" value="UniProtKB-EC"/>
</dbReference>
<dbReference type="GO" id="GO:0016779">
    <property type="term" value="F:nucleotidyltransferase activity"/>
    <property type="evidence" value="ECO:0007669"/>
    <property type="project" value="UniProtKB-KW"/>
</dbReference>
<dbReference type="InterPro" id="IPR007197">
    <property type="entry name" value="rSAM"/>
</dbReference>
<sequence length="946" mass="101948">MPLKRLDTAKSRLAETLASVQRRDLVLAMAGDVLAVLAAHPAVASITVISDEPEAATLVTVNKARLWSESGLLAAAAGSAAGGAMASSPLQALNQVLTAACQRLRSELQDPDALLMVMHADLPFLGAADLDAALARPEAASGLLVGSDEAGTGTNLMLFKARLAPQFAFGTGSCALHLGWARAQQLAAGALLRAGLARDIDTPVDIERLCASTTAELGAHTRGWLAQYASARLRSSAEGGAAARVGLAALRADLMTGALPSEADCLSLAECTDTPDLVALAGELRDRGHGHVVTYSRKVFVPLTRLCRDVCHYCTFATTPKQVTSPYLSVDEVLALCREGAAQGCQEALLTLGEKPELRYRAAREALAEMGFATTLEYVAHVAGRILEETGLLPHINAGCMTAEEIAALRPVSASMGIMLESASERLCAKGMPHYGSPDKLPAERLRTLQLAGEAAVPFTSGILIGIGETRRERIESLLALRRVHEQHGHLQEVIIQNFRAKPGTLMARAPEPDLEDLLWTLAVARIIFGASMNVQAPPNLSPGVLPQLLAAGINDWGGVSPVTPDHVNPEAPWPHLEHLARETAAAGKFLEQRLTIYPAYVQQPEQWLDPALRTPVLRQQDAGGFARRDGWVPGEEAPLPAVEAELLSAPQSAFAVSSELRAVVERCERAEPLGEADVVRLFAARGAEFRFVVDAADRLRRARCGDDVSYVINRNINYTNVCYFKCQFCAFSKGKHTEELRGRPYDISAPEIARRCREAWARGATEVCMQGGIHPAYTGQTYLDILATVRAATPDMHIHAFSPLEVWQGAATLGLTLVDYLRQLKAAGLGTLPGTAAEILDDDVRATLCPDKLNTAQWLEVMETAHSLGFRTTATIMYGHIEQPQHWARHLLQLRAVQARTGGFTELVPLPFVHMEAPMYLRGKARRGPTFREAVLMHAVSRLVL</sequence>
<evidence type="ECO:0000256" key="5">
    <source>
        <dbReference type="ARBA" id="ARBA00010826"/>
    </source>
</evidence>
<dbReference type="SFLD" id="SFLDS00029">
    <property type="entry name" value="Radical_SAM"/>
    <property type="match status" value="2"/>
</dbReference>
<dbReference type="PANTHER" id="PTHR43076">
    <property type="entry name" value="FO SYNTHASE (COFH)"/>
    <property type="match status" value="1"/>
</dbReference>
<dbReference type="NCBIfam" id="TIGR03551">
    <property type="entry name" value="F420_cofH"/>
    <property type="match status" value="1"/>
</dbReference>
<accession>A0A3C1KIH4</accession>
<dbReference type="GO" id="GO:0051539">
    <property type="term" value="F:4 iron, 4 sulfur cluster binding"/>
    <property type="evidence" value="ECO:0007669"/>
    <property type="project" value="UniProtKB-KW"/>
</dbReference>
<dbReference type="EMBL" id="DMND01000034">
    <property type="protein sequence ID" value="HAN26472.1"/>
    <property type="molecule type" value="Genomic_DNA"/>
</dbReference>
<comment type="caution">
    <text evidence="19">The sequence shown here is derived from an EMBL/GenBank/DDBJ whole genome shotgun (WGS) entry which is preliminary data.</text>
</comment>
<comment type="function">
    <text evidence="2">Catalyzes the radical-mediated synthesis of 7,8-didemethyl-8-hydroxy-5-deazariboflavin (FO) from 5-amino-6-(D-ribitylamino)uracil and L-tyrosine.</text>
</comment>
<dbReference type="GO" id="GO:0044689">
    <property type="term" value="F:7,8-didemethyl-8-hydroxy-5-deazariboflavin synthase activity"/>
    <property type="evidence" value="ECO:0007669"/>
    <property type="project" value="UniProtKB-EC"/>
</dbReference>
<evidence type="ECO:0000313" key="20">
    <source>
        <dbReference type="Proteomes" id="UP000259273"/>
    </source>
</evidence>
<evidence type="ECO:0000256" key="10">
    <source>
        <dbReference type="ARBA" id="ARBA00022679"/>
    </source>
</evidence>
<keyword evidence="12" id="KW-0479">Metal-binding</keyword>
<comment type="similarity">
    <text evidence="4">In the C-terminal section; belongs to the radical SAM superfamily. CofH family.</text>
</comment>
<keyword evidence="14" id="KW-0411">Iron-sulfur</keyword>
<dbReference type="EC" id="4.3.1.32" evidence="6"/>
<comment type="catalytic activity">
    <reaction evidence="17">
        <text>5-amino-5-(4-hydroxybenzyl)-6-(D-ribitylimino)-5,6-dihydrouracil + S-adenosyl-L-methionine = 7,8-didemethyl-8-hydroxy-5-deazariboflavin + 5'-deoxyadenosine + L-methionine + NH4(+) + H(+)</text>
        <dbReference type="Rhea" id="RHEA:55204"/>
        <dbReference type="ChEBI" id="CHEBI:15378"/>
        <dbReference type="ChEBI" id="CHEBI:17319"/>
        <dbReference type="ChEBI" id="CHEBI:28938"/>
        <dbReference type="ChEBI" id="CHEBI:57844"/>
        <dbReference type="ChEBI" id="CHEBI:59789"/>
        <dbReference type="ChEBI" id="CHEBI:59904"/>
        <dbReference type="ChEBI" id="CHEBI:85936"/>
        <dbReference type="EC" id="4.3.1.32"/>
    </reaction>
</comment>
<dbReference type="UniPathway" id="UPA00072"/>
<evidence type="ECO:0000256" key="13">
    <source>
        <dbReference type="ARBA" id="ARBA00023004"/>
    </source>
</evidence>
<dbReference type="InterPro" id="IPR020050">
    <property type="entry name" value="FO_synthase_su2"/>
</dbReference>
<evidence type="ECO:0000259" key="18">
    <source>
        <dbReference type="PROSITE" id="PS51918"/>
    </source>
</evidence>
<keyword evidence="9" id="KW-0004">4Fe-4S</keyword>
<evidence type="ECO:0000256" key="9">
    <source>
        <dbReference type="ARBA" id="ARBA00022485"/>
    </source>
</evidence>
<dbReference type="InterPro" id="IPR006638">
    <property type="entry name" value="Elp3/MiaA/NifB-like_rSAM"/>
</dbReference>
<keyword evidence="11" id="KW-0949">S-adenosyl-L-methionine</keyword>
<dbReference type="EC" id="2.5.1.147" evidence="7"/>
<dbReference type="NCBIfam" id="TIGR00423">
    <property type="entry name" value="CofH family radical SAM protein"/>
    <property type="match status" value="1"/>
</dbReference>
<gene>
    <name evidence="19" type="ORF">DCP75_01840</name>
</gene>
<dbReference type="InterPro" id="IPR058240">
    <property type="entry name" value="rSAM_sf"/>
</dbReference>
<comment type="similarity">
    <text evidence="5">In the N-terminal section; belongs to the radical SAM superfamily. CofG family.</text>
</comment>
<evidence type="ECO:0000256" key="15">
    <source>
        <dbReference type="ARBA" id="ARBA00023239"/>
    </source>
</evidence>
<keyword evidence="10 19" id="KW-0808">Transferase</keyword>
<dbReference type="GO" id="GO:0046872">
    <property type="term" value="F:metal ion binding"/>
    <property type="evidence" value="ECO:0007669"/>
    <property type="project" value="UniProtKB-KW"/>
</dbReference>
<keyword evidence="13" id="KW-0408">Iron</keyword>
<evidence type="ECO:0000256" key="17">
    <source>
        <dbReference type="ARBA" id="ARBA00048974"/>
    </source>
</evidence>
<reference evidence="19 20" key="1">
    <citation type="journal article" date="2018" name="Nat. Biotechnol.">
        <title>A standardized bacterial taxonomy based on genome phylogeny substantially revises the tree of life.</title>
        <authorList>
            <person name="Parks D.H."/>
            <person name="Chuvochina M."/>
            <person name="Waite D.W."/>
            <person name="Rinke C."/>
            <person name="Skarshewski A."/>
            <person name="Chaumeil P.A."/>
            <person name="Hugenholtz P."/>
        </authorList>
    </citation>
    <scope>NUCLEOTIDE SEQUENCE [LARGE SCALE GENOMIC DNA]</scope>
    <source>
        <strain evidence="19">UBA9158</strain>
    </source>
</reference>